<dbReference type="EMBL" id="SDGV01000018">
    <property type="protein sequence ID" value="THB60757.1"/>
    <property type="molecule type" value="Genomic_DNA"/>
</dbReference>
<dbReference type="Proteomes" id="UP000310506">
    <property type="component" value="Unassembled WGS sequence"/>
</dbReference>
<dbReference type="AlphaFoldDB" id="A0A4S3B3D8"/>
<protein>
    <submittedName>
        <fullName evidence="2">Zinc ribbon domain-containing protein</fullName>
    </submittedName>
</protein>
<feature type="transmembrane region" description="Helical" evidence="1">
    <location>
        <begin position="68"/>
        <end position="85"/>
    </location>
</feature>
<comment type="caution">
    <text evidence="2">The sequence shown here is derived from an EMBL/GenBank/DDBJ whole genome shotgun (WGS) entry which is preliminary data.</text>
</comment>
<reference evidence="2 3" key="1">
    <citation type="submission" date="2019-01" db="EMBL/GenBank/DDBJ databases">
        <title>Vagococcus silagei sp. nov. isolated from brewer's grain.</title>
        <authorList>
            <person name="Guu J.-R."/>
        </authorList>
    </citation>
    <scope>NUCLEOTIDE SEQUENCE [LARGE SCALE GENOMIC DNA]</scope>
    <source>
        <strain evidence="2 3">2B-2</strain>
    </source>
</reference>
<dbReference type="RefSeq" id="WP_162615146.1">
    <property type="nucleotide sequence ID" value="NZ_SDGV01000018.1"/>
</dbReference>
<keyword evidence="1" id="KW-0812">Transmembrane</keyword>
<keyword evidence="3" id="KW-1185">Reference proteome</keyword>
<evidence type="ECO:0000256" key="1">
    <source>
        <dbReference type="SAM" id="Phobius"/>
    </source>
</evidence>
<sequence length="249" mass="28229">MSKKCSNCGKILEEHEKICLECGTLVEEHSIEVQPSVDTQNEELVQNNNVPVEKSKNNRIINWIQKNIIVVCLTILILIGAVVFFNQNPLNGTWAAENKDNFSGIVKIKGSKVNLTLQDEFDDLVISGKINKEASKEYSIDLSETKIKGTFLNFFDENETENAFYEELRLEFKESGILTNKEINSFIKAIHKDGKNLKIDLNFSKFSKGAIGELWGMMLGSSSKVRIEKESRNKIVVILQDSQIELVRQ</sequence>
<gene>
    <name evidence="2" type="ORF">ESZ54_09215</name>
</gene>
<evidence type="ECO:0000313" key="2">
    <source>
        <dbReference type="EMBL" id="THB60757.1"/>
    </source>
</evidence>
<proteinExistence type="predicted"/>
<organism evidence="2 3">
    <name type="scientific">Vagococcus silagei</name>
    <dbReference type="NCBI Taxonomy" id="2508885"/>
    <lineage>
        <taxon>Bacteria</taxon>
        <taxon>Bacillati</taxon>
        <taxon>Bacillota</taxon>
        <taxon>Bacilli</taxon>
        <taxon>Lactobacillales</taxon>
        <taxon>Enterococcaceae</taxon>
        <taxon>Vagococcus</taxon>
    </lineage>
</organism>
<keyword evidence="1" id="KW-0472">Membrane</keyword>
<evidence type="ECO:0000313" key="3">
    <source>
        <dbReference type="Proteomes" id="UP000310506"/>
    </source>
</evidence>
<accession>A0A4S3B3D8</accession>
<name>A0A4S3B3D8_9ENTE</name>
<keyword evidence="1" id="KW-1133">Transmembrane helix</keyword>